<evidence type="ECO:0000313" key="2">
    <source>
        <dbReference type="Proteomes" id="UP000198546"/>
    </source>
</evidence>
<dbReference type="OrthoDB" id="3726668at2"/>
<sequence length="474" mass="51711">MARATDAERSASLRPRYFELPFGVSGQRLVRPDIGLVSMVSRGPEHSYGLDVTILDAGDLRLTRAGVTLAHRVADQRGEWYLSAPGWAPHLPVEMVEPMGDADLPTSIAELVLPFRRQAPLTPVAALHCERSEFVIRGPKREVRARLHDDRVTVRRGGVTVSRYREVTLQPVDLTRKQLGWLTEALQGVGGTRVDALPPPGSRLGVPASGLGRWSGSEWDTGTDLEGFVTAMVTARLREWFTADLALRAGGQQDTTGLTEVLAGLRGELRGLAPALEPRWVEDVDEEFDWLIGALGGLSPTTSSVVKAPAVLSSQRYLRLLDVVVQASNVPRLGGAGSAPASEVLAMSVQQSVESFLKAGRRLSPTSPPADWAGLALLADQAHAAALVARRNLPTWARRVDKRVRRLSDLLPGCVDPQLEVIERSVDELGPQQAFTAGRRYEQLMIAQSRARRELLSQWAQGQTRLRAATRASW</sequence>
<gene>
    <name evidence="1" type="ORF">SAMN04489747_0162</name>
</gene>
<dbReference type="InterPro" id="IPR033469">
    <property type="entry name" value="CYTH-like_dom_sf"/>
</dbReference>
<dbReference type="AlphaFoldDB" id="A0A1G6RYJ5"/>
<keyword evidence="2" id="KW-1185">Reference proteome</keyword>
<dbReference type="EMBL" id="LT629688">
    <property type="protein sequence ID" value="SDD09740.1"/>
    <property type="molecule type" value="Genomic_DNA"/>
</dbReference>
<protein>
    <recommendedName>
        <fullName evidence="3">CHAD domain-containing protein</fullName>
    </recommendedName>
</protein>
<dbReference type="Proteomes" id="UP000198546">
    <property type="component" value="Chromosome i"/>
</dbReference>
<dbReference type="RefSeq" id="WP_090589698.1">
    <property type="nucleotide sequence ID" value="NZ_LT629688.1"/>
</dbReference>
<name>A0A1G6RYJ5_9ACTN</name>
<evidence type="ECO:0008006" key="3">
    <source>
        <dbReference type="Google" id="ProtNLM"/>
    </source>
</evidence>
<evidence type="ECO:0000313" key="1">
    <source>
        <dbReference type="EMBL" id="SDD09740.1"/>
    </source>
</evidence>
<proteinExistence type="predicted"/>
<accession>A0A1G6RYJ5</accession>
<organism evidence="1 2">
    <name type="scientific">Auraticoccus monumenti</name>
    <dbReference type="NCBI Taxonomy" id="675864"/>
    <lineage>
        <taxon>Bacteria</taxon>
        <taxon>Bacillati</taxon>
        <taxon>Actinomycetota</taxon>
        <taxon>Actinomycetes</taxon>
        <taxon>Propionibacteriales</taxon>
        <taxon>Propionibacteriaceae</taxon>
        <taxon>Auraticoccus</taxon>
    </lineage>
</organism>
<dbReference type="SUPFAM" id="SSF55154">
    <property type="entry name" value="CYTH-like phosphatases"/>
    <property type="match status" value="1"/>
</dbReference>
<reference evidence="1 2" key="1">
    <citation type="submission" date="2016-10" db="EMBL/GenBank/DDBJ databases">
        <authorList>
            <person name="de Groot N.N."/>
        </authorList>
    </citation>
    <scope>NUCLEOTIDE SEQUENCE [LARGE SCALE GENOMIC DNA]</scope>
    <source>
        <strain evidence="1 2">MON 2.2</strain>
    </source>
</reference>
<dbReference type="STRING" id="675864.SAMN04489747_0162"/>